<sequence>MRAGEGRQQRRVGVDHPATESLEECGADELHEAGTDDEVRGVRGDRVGQGPVPGGPVVALAQRDDEGGDPRGAAPLQPVRALAVGPDGHHPDVVGCGPGGVGAGIEQGLQQGARAGHEDDNRERHGGQPTQPGPDGQPGPFPRTGRRRPPAPCRMRCGLRSLRMHRRLGRSRRGRPDRAGCRSAPPTPRPGRSGGRSASGRCRRPVR</sequence>
<dbReference type="EMBL" id="VSSQ01070855">
    <property type="protein sequence ID" value="MPN22582.1"/>
    <property type="molecule type" value="Genomic_DNA"/>
</dbReference>
<evidence type="ECO:0000256" key="1">
    <source>
        <dbReference type="SAM" id="MobiDB-lite"/>
    </source>
</evidence>
<proteinExistence type="predicted"/>
<feature type="compositionally biased region" description="Pro residues" evidence="1">
    <location>
        <begin position="131"/>
        <end position="141"/>
    </location>
</feature>
<name>A0A645G9C9_9ZZZZ</name>
<reference evidence="2" key="1">
    <citation type="submission" date="2019-08" db="EMBL/GenBank/DDBJ databases">
        <authorList>
            <person name="Kucharzyk K."/>
            <person name="Murdoch R.W."/>
            <person name="Higgins S."/>
            <person name="Loffler F."/>
        </authorList>
    </citation>
    <scope>NUCLEOTIDE SEQUENCE</scope>
</reference>
<comment type="caution">
    <text evidence="2">The sequence shown here is derived from an EMBL/GenBank/DDBJ whole genome shotgun (WGS) entry which is preliminary data.</text>
</comment>
<accession>A0A645G9C9</accession>
<gene>
    <name evidence="2" type="ORF">SDC9_169965</name>
</gene>
<organism evidence="2">
    <name type="scientific">bioreactor metagenome</name>
    <dbReference type="NCBI Taxonomy" id="1076179"/>
    <lineage>
        <taxon>unclassified sequences</taxon>
        <taxon>metagenomes</taxon>
        <taxon>ecological metagenomes</taxon>
    </lineage>
</organism>
<feature type="compositionally biased region" description="Basic and acidic residues" evidence="1">
    <location>
        <begin position="115"/>
        <end position="126"/>
    </location>
</feature>
<feature type="region of interest" description="Disordered" evidence="1">
    <location>
        <begin position="1"/>
        <end position="207"/>
    </location>
</feature>
<dbReference type="AlphaFoldDB" id="A0A645G9C9"/>
<feature type="compositionally biased region" description="Gly residues" evidence="1">
    <location>
        <begin position="96"/>
        <end position="105"/>
    </location>
</feature>
<feature type="compositionally biased region" description="Basic and acidic residues" evidence="1">
    <location>
        <begin position="1"/>
        <end position="18"/>
    </location>
</feature>
<feature type="compositionally biased region" description="Basic and acidic residues" evidence="1">
    <location>
        <begin position="28"/>
        <end position="46"/>
    </location>
</feature>
<protein>
    <submittedName>
        <fullName evidence="2">Uncharacterized protein</fullName>
    </submittedName>
</protein>
<feature type="compositionally biased region" description="Basic residues" evidence="1">
    <location>
        <begin position="162"/>
        <end position="173"/>
    </location>
</feature>
<evidence type="ECO:0000313" key="2">
    <source>
        <dbReference type="EMBL" id="MPN22582.1"/>
    </source>
</evidence>